<evidence type="ECO:0000256" key="2">
    <source>
        <dbReference type="HAMAP-Rule" id="MF_00048"/>
    </source>
</evidence>
<dbReference type="AlphaFoldDB" id="A0A318LCN6"/>
<dbReference type="Proteomes" id="UP000247555">
    <property type="component" value="Unassembled WGS sequence"/>
</dbReference>
<keyword evidence="4" id="KW-1185">Reference proteome</keyword>
<dbReference type="PANTHER" id="PTHR34039">
    <property type="entry name" value="UPF0102 PROTEIN YRAN"/>
    <property type="match status" value="1"/>
</dbReference>
<dbReference type="CDD" id="cd20736">
    <property type="entry name" value="PoNe_Nuclease"/>
    <property type="match status" value="1"/>
</dbReference>
<keyword evidence="3" id="KW-0378">Hydrolase</keyword>
<dbReference type="GO" id="GO:0004519">
    <property type="term" value="F:endonuclease activity"/>
    <property type="evidence" value="ECO:0007669"/>
    <property type="project" value="UniProtKB-KW"/>
</dbReference>
<evidence type="ECO:0000313" key="4">
    <source>
        <dbReference type="Proteomes" id="UP000247555"/>
    </source>
</evidence>
<dbReference type="Gene3D" id="3.40.1350.10">
    <property type="match status" value="1"/>
</dbReference>
<dbReference type="Pfam" id="PF02021">
    <property type="entry name" value="UPF0102"/>
    <property type="match status" value="1"/>
</dbReference>
<dbReference type="PANTHER" id="PTHR34039:SF1">
    <property type="entry name" value="UPF0102 PROTEIN YRAN"/>
    <property type="match status" value="1"/>
</dbReference>
<sequence>MNERGDAAEARALVWLQARGLRCLARNYRCRLGEIDLIMQDGDTVVFVEVRQRRSARFGGAAASITPAKQARLTLAAEHYLQTLSSVPPCRFDAVLFDGAQPPHWVQNII</sequence>
<dbReference type="EMBL" id="QJKI01000006">
    <property type="protein sequence ID" value="PXX79377.1"/>
    <property type="molecule type" value="Genomic_DNA"/>
</dbReference>
<protein>
    <recommendedName>
        <fullName evidence="2">UPF0102 protein DFR34_10611</fullName>
    </recommendedName>
</protein>
<gene>
    <name evidence="3" type="ORF">DFR34_10611</name>
</gene>
<dbReference type="GO" id="GO:0003676">
    <property type="term" value="F:nucleic acid binding"/>
    <property type="evidence" value="ECO:0007669"/>
    <property type="project" value="InterPro"/>
</dbReference>
<dbReference type="InterPro" id="IPR003509">
    <property type="entry name" value="UPF0102_YraN-like"/>
</dbReference>
<reference evidence="3 4" key="1">
    <citation type="submission" date="2018-05" db="EMBL/GenBank/DDBJ databases">
        <title>Genomic Encyclopedia of Type Strains, Phase IV (KMG-IV): sequencing the most valuable type-strain genomes for metagenomic binning, comparative biology and taxonomic classification.</title>
        <authorList>
            <person name="Goeker M."/>
        </authorList>
    </citation>
    <scope>NUCLEOTIDE SEQUENCE [LARGE SCALE GENOMIC DNA]</scope>
    <source>
        <strain evidence="3 4">DSM 29661</strain>
    </source>
</reference>
<comment type="similarity">
    <text evidence="1 2">Belongs to the UPF0102 family.</text>
</comment>
<organism evidence="3 4">
    <name type="scientific">Rivihabitans pingtungensis</name>
    <dbReference type="NCBI Taxonomy" id="1054498"/>
    <lineage>
        <taxon>Bacteria</taxon>
        <taxon>Pseudomonadati</taxon>
        <taxon>Pseudomonadota</taxon>
        <taxon>Betaproteobacteria</taxon>
        <taxon>Neisseriales</taxon>
        <taxon>Aquaspirillaceae</taxon>
        <taxon>Rivihabitans</taxon>
    </lineage>
</organism>
<dbReference type="OrthoDB" id="9794876at2"/>
<dbReference type="SUPFAM" id="SSF52980">
    <property type="entry name" value="Restriction endonuclease-like"/>
    <property type="match status" value="1"/>
</dbReference>
<dbReference type="InterPro" id="IPR011335">
    <property type="entry name" value="Restrct_endonuc-II-like"/>
</dbReference>
<accession>A0A318LCN6</accession>
<dbReference type="NCBIfam" id="NF009150">
    <property type="entry name" value="PRK12497.1-3"/>
    <property type="match status" value="1"/>
</dbReference>
<keyword evidence="3" id="KW-0255">Endonuclease</keyword>
<dbReference type="NCBIfam" id="TIGR00252">
    <property type="entry name" value="YraN family protein"/>
    <property type="match status" value="1"/>
</dbReference>
<keyword evidence="3" id="KW-0540">Nuclease</keyword>
<comment type="caution">
    <text evidence="3">The sequence shown here is derived from an EMBL/GenBank/DDBJ whole genome shotgun (WGS) entry which is preliminary data.</text>
</comment>
<evidence type="ECO:0000256" key="1">
    <source>
        <dbReference type="ARBA" id="ARBA00006738"/>
    </source>
</evidence>
<name>A0A318LCN6_9NEIS</name>
<proteinExistence type="inferred from homology"/>
<dbReference type="InterPro" id="IPR011856">
    <property type="entry name" value="tRNA_endonuc-like_dom_sf"/>
</dbReference>
<dbReference type="HAMAP" id="MF_00048">
    <property type="entry name" value="UPF0102"/>
    <property type="match status" value="1"/>
</dbReference>
<evidence type="ECO:0000313" key="3">
    <source>
        <dbReference type="EMBL" id="PXX79377.1"/>
    </source>
</evidence>
<dbReference type="RefSeq" id="WP_110390303.1">
    <property type="nucleotide sequence ID" value="NZ_QJKI01000006.1"/>
</dbReference>